<dbReference type="PANTHER" id="PTHR22504:SF0">
    <property type="entry name" value="REPRESSOR OF RNA POLYMERASE III TRANSCRIPTION MAF1 HOMOLOG"/>
    <property type="match status" value="1"/>
</dbReference>
<dbReference type="AlphaFoldDB" id="M5G3V7"/>
<proteinExistence type="inferred from homology"/>
<evidence type="ECO:0000313" key="3">
    <source>
        <dbReference type="EMBL" id="EJU04931.1"/>
    </source>
</evidence>
<dbReference type="Proteomes" id="UP000030653">
    <property type="component" value="Unassembled WGS sequence"/>
</dbReference>
<feature type="region of interest" description="Disordered" evidence="2">
    <location>
        <begin position="129"/>
        <end position="172"/>
    </location>
</feature>
<dbReference type="HOGENOM" id="CLU_037043_3_0_1"/>
<feature type="compositionally biased region" description="Low complexity" evidence="2">
    <location>
        <begin position="136"/>
        <end position="145"/>
    </location>
</feature>
<dbReference type="GO" id="GO:0005634">
    <property type="term" value="C:nucleus"/>
    <property type="evidence" value="ECO:0007669"/>
    <property type="project" value="UniProtKB-SubCell"/>
</dbReference>
<dbReference type="EMBL" id="JH795857">
    <property type="protein sequence ID" value="EJU04931.1"/>
    <property type="molecule type" value="Genomic_DNA"/>
</dbReference>
<evidence type="ECO:0000313" key="4">
    <source>
        <dbReference type="Proteomes" id="UP000030653"/>
    </source>
</evidence>
<protein>
    <recommendedName>
        <fullName evidence="1">Repressor of RNA polymerase III transcription MAF1</fullName>
    </recommendedName>
</protein>
<name>M5G3V7_DACPD</name>
<dbReference type="GeneID" id="63692208"/>
<dbReference type="OMA" id="NERFLGW"/>
<keyword evidence="1" id="KW-0804">Transcription</keyword>
<keyword evidence="4" id="KW-1185">Reference proteome</keyword>
<dbReference type="Pfam" id="PF09174">
    <property type="entry name" value="Maf1"/>
    <property type="match status" value="1"/>
</dbReference>
<reference evidence="3 4" key="1">
    <citation type="journal article" date="2012" name="Science">
        <title>The Paleozoic origin of enzymatic lignin decomposition reconstructed from 31 fungal genomes.</title>
        <authorList>
            <person name="Floudas D."/>
            <person name="Binder M."/>
            <person name="Riley R."/>
            <person name="Barry K."/>
            <person name="Blanchette R.A."/>
            <person name="Henrissat B."/>
            <person name="Martinez A.T."/>
            <person name="Otillar R."/>
            <person name="Spatafora J.W."/>
            <person name="Yadav J.S."/>
            <person name="Aerts A."/>
            <person name="Benoit I."/>
            <person name="Boyd A."/>
            <person name="Carlson A."/>
            <person name="Copeland A."/>
            <person name="Coutinho P.M."/>
            <person name="de Vries R.P."/>
            <person name="Ferreira P."/>
            <person name="Findley K."/>
            <person name="Foster B."/>
            <person name="Gaskell J."/>
            <person name="Glotzer D."/>
            <person name="Gorecki P."/>
            <person name="Heitman J."/>
            <person name="Hesse C."/>
            <person name="Hori C."/>
            <person name="Igarashi K."/>
            <person name="Jurgens J.A."/>
            <person name="Kallen N."/>
            <person name="Kersten P."/>
            <person name="Kohler A."/>
            <person name="Kuees U."/>
            <person name="Kumar T.K.A."/>
            <person name="Kuo A."/>
            <person name="LaButti K."/>
            <person name="Larrondo L.F."/>
            <person name="Lindquist E."/>
            <person name="Ling A."/>
            <person name="Lombard V."/>
            <person name="Lucas S."/>
            <person name="Lundell T."/>
            <person name="Martin R."/>
            <person name="McLaughlin D.J."/>
            <person name="Morgenstern I."/>
            <person name="Morin E."/>
            <person name="Murat C."/>
            <person name="Nagy L.G."/>
            <person name="Nolan M."/>
            <person name="Ohm R.A."/>
            <person name="Patyshakuliyeva A."/>
            <person name="Rokas A."/>
            <person name="Ruiz-Duenas F.J."/>
            <person name="Sabat G."/>
            <person name="Salamov A."/>
            <person name="Samejima M."/>
            <person name="Schmutz J."/>
            <person name="Slot J.C."/>
            <person name="St John F."/>
            <person name="Stenlid J."/>
            <person name="Sun H."/>
            <person name="Sun S."/>
            <person name="Syed K."/>
            <person name="Tsang A."/>
            <person name="Wiebenga A."/>
            <person name="Young D."/>
            <person name="Pisabarro A."/>
            <person name="Eastwood D.C."/>
            <person name="Martin F."/>
            <person name="Cullen D."/>
            <person name="Grigoriev I.V."/>
            <person name="Hibbett D.S."/>
        </authorList>
    </citation>
    <scope>NUCLEOTIDE SEQUENCE [LARGE SCALE GENOMIC DNA]</scope>
    <source>
        <strain evidence="3 4">DJM-731 SS1</strain>
    </source>
</reference>
<sequence>MKFLEFPELFTLSNALTYDSPECAIRTRIEAYSCKSINREKKMFKALEHSYAEDIAFNLSVSPPEEALASPFGRLDQPSARKVLYLLIATLNVAFPDHDFSEVRPDAFKKEESPAGVLHSLSNTLLSLRPTPGSVSEYTPRSYSSYPPPLDVPSSPELSASYPPGSRKKTQDELLTGTHPTFYRILDNIITLKDCDVYSYTPGNEWDPHAVDSDDEDEISSDEDLDLDDWDAFDFELDTPADEGFATPTKPKPSKRLEETEIHYPRRRLGGLLWSANWFIHNKKQKRILFVSVWARKRIGGWMETRRTEWSAASARSLGLGI</sequence>
<dbReference type="InterPro" id="IPR038564">
    <property type="entry name" value="Maf1_sf"/>
</dbReference>
<organism evidence="3 4">
    <name type="scientific">Dacryopinax primogenitus (strain DJM 731)</name>
    <name type="common">Brown rot fungus</name>
    <dbReference type="NCBI Taxonomy" id="1858805"/>
    <lineage>
        <taxon>Eukaryota</taxon>
        <taxon>Fungi</taxon>
        <taxon>Dikarya</taxon>
        <taxon>Basidiomycota</taxon>
        <taxon>Agaricomycotina</taxon>
        <taxon>Dacrymycetes</taxon>
        <taxon>Dacrymycetales</taxon>
        <taxon>Dacrymycetaceae</taxon>
        <taxon>Dacryopinax</taxon>
    </lineage>
</organism>
<dbReference type="OrthoDB" id="277029at2759"/>
<dbReference type="RefSeq" id="XP_040631825.1">
    <property type="nucleotide sequence ID" value="XM_040777146.1"/>
</dbReference>
<keyword evidence="1" id="KW-0678">Repressor</keyword>
<dbReference type="GO" id="GO:0016480">
    <property type="term" value="P:negative regulation of transcription by RNA polymerase III"/>
    <property type="evidence" value="ECO:0007669"/>
    <property type="project" value="UniProtKB-UniRule"/>
</dbReference>
<comment type="function">
    <text evidence="1">Mediator of diverse signals that repress RNA polymerase III transcription. Inhibits the de novo assembly of TFIIIB onto DNA.</text>
</comment>
<dbReference type="STRING" id="1858805.M5G3V7"/>
<dbReference type="PIRSF" id="PIRSF037240">
    <property type="entry name" value="RNA_polIII_Trep_MAF1"/>
    <property type="match status" value="1"/>
</dbReference>
<keyword evidence="1" id="KW-0539">Nucleus</keyword>
<comment type="similarity">
    <text evidence="1">Belongs to the MAF1 family.</text>
</comment>
<dbReference type="GO" id="GO:0000994">
    <property type="term" value="F:RNA polymerase III core binding"/>
    <property type="evidence" value="ECO:0007669"/>
    <property type="project" value="TreeGrafter"/>
</dbReference>
<keyword evidence="1" id="KW-0805">Transcription regulation</keyword>
<evidence type="ECO:0000256" key="1">
    <source>
        <dbReference type="PIRNR" id="PIRNR037240"/>
    </source>
</evidence>
<gene>
    <name evidence="3" type="ORF">DACRYDRAFT_93330</name>
</gene>
<comment type="subcellular location">
    <subcellularLocation>
        <location evidence="1">Nucleus</location>
    </subcellularLocation>
</comment>
<accession>M5G3V7</accession>
<dbReference type="PANTHER" id="PTHR22504">
    <property type="entry name" value="REPRESSOR OF RNA POLYMERASE III TRANSCRIPTION MAF1"/>
    <property type="match status" value="1"/>
</dbReference>
<dbReference type="InterPro" id="IPR015257">
    <property type="entry name" value="Maf1"/>
</dbReference>
<evidence type="ECO:0000256" key="2">
    <source>
        <dbReference type="SAM" id="MobiDB-lite"/>
    </source>
</evidence>
<dbReference type="Gene3D" id="3.40.1000.50">
    <property type="entry name" value="Repressor of RNA polymerase III transcription Maf1"/>
    <property type="match status" value="2"/>
</dbReference>